<protein>
    <submittedName>
        <fullName evidence="3">Cupin domain-containing protein</fullName>
    </submittedName>
</protein>
<dbReference type="AlphaFoldDB" id="A0A977L3H3"/>
<evidence type="ECO:0000313" key="3">
    <source>
        <dbReference type="EMBL" id="UXE63770.1"/>
    </source>
</evidence>
<evidence type="ECO:0000259" key="2">
    <source>
        <dbReference type="Pfam" id="PF07883"/>
    </source>
</evidence>
<dbReference type="PANTHER" id="PTHR36156:SF2">
    <property type="entry name" value="CUPIN TYPE-2 DOMAIN-CONTAINING PROTEIN"/>
    <property type="match status" value="1"/>
</dbReference>
<organism evidence="3">
    <name type="scientific">Woronichinia naegeliana WA131</name>
    <dbReference type="NCBI Taxonomy" id="2824559"/>
    <lineage>
        <taxon>Bacteria</taxon>
        <taxon>Bacillati</taxon>
        <taxon>Cyanobacteriota</taxon>
        <taxon>Cyanophyceae</taxon>
        <taxon>Synechococcales</taxon>
        <taxon>Coelosphaeriaceae</taxon>
        <taxon>Woronichinia</taxon>
    </lineage>
</organism>
<dbReference type="SUPFAM" id="SSF51182">
    <property type="entry name" value="RmlC-like cupins"/>
    <property type="match status" value="1"/>
</dbReference>
<dbReference type="Pfam" id="PF07883">
    <property type="entry name" value="Cupin_2"/>
    <property type="match status" value="1"/>
</dbReference>
<feature type="chain" id="PRO_5037708265" evidence="1">
    <location>
        <begin position="27"/>
        <end position="162"/>
    </location>
</feature>
<dbReference type="Gene3D" id="2.60.120.10">
    <property type="entry name" value="Jelly Rolls"/>
    <property type="match status" value="1"/>
</dbReference>
<dbReference type="KEGG" id="wna:KA717_15080"/>
<proteinExistence type="predicted"/>
<dbReference type="CDD" id="cd02236">
    <property type="entry name" value="cupin_CV2614-like"/>
    <property type="match status" value="1"/>
</dbReference>
<dbReference type="PANTHER" id="PTHR36156">
    <property type="entry name" value="SLR2101 PROTEIN"/>
    <property type="match status" value="1"/>
</dbReference>
<dbReference type="InterPro" id="IPR013096">
    <property type="entry name" value="Cupin_2"/>
</dbReference>
<dbReference type="InterPro" id="IPR011051">
    <property type="entry name" value="RmlC_Cupin_sf"/>
</dbReference>
<accession>A0A977L3H3</accession>
<dbReference type="EMBL" id="CP073041">
    <property type="protein sequence ID" value="UXE63770.1"/>
    <property type="molecule type" value="Genomic_DNA"/>
</dbReference>
<evidence type="ECO:0000256" key="1">
    <source>
        <dbReference type="SAM" id="SignalP"/>
    </source>
</evidence>
<feature type="signal peptide" evidence="1">
    <location>
        <begin position="1"/>
        <end position="26"/>
    </location>
</feature>
<dbReference type="InterPro" id="IPR047142">
    <property type="entry name" value="OryJ/VirC-like"/>
</dbReference>
<gene>
    <name evidence="3" type="ORF">KA717_15080</name>
</gene>
<feature type="domain" description="Cupin type-2" evidence="2">
    <location>
        <begin position="63"/>
        <end position="131"/>
    </location>
</feature>
<sequence>MLPSNRRLSLALTLLFTLTLPSVSLAQDKGAKVEVLEKTTVSWDGDSLPVYPQGQPEITILKITIAQGQQLPVHKHPYINAGVLVRGQLTVVTDKGETRHLKAGQALAELVDKWHYGKNDGTEPAEIIVFYAGIKGQPITIIKDYTNHQTESSTPLQTKQSP</sequence>
<name>A0A977L3H3_9CYAN</name>
<keyword evidence="1" id="KW-0732">Signal</keyword>
<dbReference type="InterPro" id="IPR014710">
    <property type="entry name" value="RmlC-like_jellyroll"/>
</dbReference>
<dbReference type="Proteomes" id="UP001065613">
    <property type="component" value="Chromosome"/>
</dbReference>
<reference evidence="3" key="1">
    <citation type="submission" date="2021-04" db="EMBL/GenBank/DDBJ databases">
        <title>Genome sequence of Woronichinia naegeliana from Washington state freshwater lake bloom.</title>
        <authorList>
            <person name="Dreher T.W."/>
        </authorList>
    </citation>
    <scope>NUCLEOTIDE SEQUENCE</scope>
    <source>
        <strain evidence="3">WA131</strain>
    </source>
</reference>